<dbReference type="OrthoDB" id="94039at2759"/>
<feature type="domain" description="AB hydrolase-1" evidence="3">
    <location>
        <begin position="10"/>
        <end position="286"/>
    </location>
</feature>
<gene>
    <name evidence="5" type="ORF">BBJ29_006404</name>
    <name evidence="4" type="ORF">BBP00_00007778</name>
</gene>
<dbReference type="GO" id="GO:0016491">
    <property type="term" value="F:oxidoreductase activity"/>
    <property type="evidence" value="ECO:0007669"/>
    <property type="project" value="UniProtKB-KW"/>
</dbReference>
<evidence type="ECO:0000256" key="2">
    <source>
        <dbReference type="ARBA" id="ARBA00023002"/>
    </source>
</evidence>
<proteinExistence type="predicted"/>
<dbReference type="Pfam" id="PF12697">
    <property type="entry name" value="Abhydrolase_6"/>
    <property type="match status" value="1"/>
</dbReference>
<evidence type="ECO:0000313" key="4">
    <source>
        <dbReference type="EMBL" id="RLN56848.1"/>
    </source>
</evidence>
<evidence type="ECO:0000259" key="3">
    <source>
        <dbReference type="Pfam" id="PF12697"/>
    </source>
</evidence>
<keyword evidence="1" id="KW-0521">NADP</keyword>
<comment type="caution">
    <text evidence="4">The sequence shown here is derived from an EMBL/GenBank/DDBJ whole genome shotgun (WGS) entry which is preliminary data.</text>
</comment>
<evidence type="ECO:0000256" key="1">
    <source>
        <dbReference type="ARBA" id="ARBA00022857"/>
    </source>
</evidence>
<dbReference type="EMBL" id="MBDO02000340">
    <property type="protein sequence ID" value="RLN56848.1"/>
    <property type="molecule type" value="Genomic_DNA"/>
</dbReference>
<dbReference type="SUPFAM" id="SSF51735">
    <property type="entry name" value="NAD(P)-binding Rossmann-fold domains"/>
    <property type="match status" value="1"/>
</dbReference>
<dbReference type="SUPFAM" id="SSF53474">
    <property type="entry name" value="alpha/beta-Hydrolases"/>
    <property type="match status" value="1"/>
</dbReference>
<accession>A0A3F2RH65</accession>
<dbReference type="InterPro" id="IPR036291">
    <property type="entry name" value="NAD(P)-bd_dom_sf"/>
</dbReference>
<dbReference type="Proteomes" id="UP000284657">
    <property type="component" value="Unassembled WGS sequence"/>
</dbReference>
<dbReference type="EMBL" id="MBAD02000453">
    <property type="protein sequence ID" value="RLN67427.1"/>
    <property type="molecule type" value="Genomic_DNA"/>
</dbReference>
<evidence type="ECO:0000313" key="7">
    <source>
        <dbReference type="Proteomes" id="UP000284657"/>
    </source>
</evidence>
<evidence type="ECO:0000313" key="5">
    <source>
        <dbReference type="EMBL" id="RLN67427.1"/>
    </source>
</evidence>
<dbReference type="InterPro" id="IPR051468">
    <property type="entry name" value="Fungal_SecMetab_SDRs"/>
</dbReference>
<dbReference type="PRINTS" id="PR00081">
    <property type="entry name" value="GDHRDH"/>
</dbReference>
<dbReference type="PANTHER" id="PTHR43544">
    <property type="entry name" value="SHORT-CHAIN DEHYDROGENASE/REDUCTASE"/>
    <property type="match status" value="1"/>
</dbReference>
<dbReference type="Proteomes" id="UP000277300">
    <property type="component" value="Unassembled WGS sequence"/>
</dbReference>
<keyword evidence="2" id="KW-0560">Oxidoreductase</keyword>
<dbReference type="InterPro" id="IPR000073">
    <property type="entry name" value="AB_hydrolase_1"/>
</dbReference>
<dbReference type="GO" id="GO:0005737">
    <property type="term" value="C:cytoplasm"/>
    <property type="evidence" value="ECO:0007669"/>
    <property type="project" value="TreeGrafter"/>
</dbReference>
<organism evidence="4 6">
    <name type="scientific">Phytophthora kernoviae</name>
    <dbReference type="NCBI Taxonomy" id="325452"/>
    <lineage>
        <taxon>Eukaryota</taxon>
        <taxon>Sar</taxon>
        <taxon>Stramenopiles</taxon>
        <taxon>Oomycota</taxon>
        <taxon>Peronosporomycetes</taxon>
        <taxon>Peronosporales</taxon>
        <taxon>Peronosporaceae</taxon>
        <taxon>Phytophthora</taxon>
    </lineage>
</organism>
<dbReference type="Gene3D" id="3.40.50.720">
    <property type="entry name" value="NAD(P)-binding Rossmann-like Domain"/>
    <property type="match status" value="1"/>
</dbReference>
<name>A0A3F2RH65_9STRA</name>
<dbReference type="InterPro" id="IPR002347">
    <property type="entry name" value="SDR_fam"/>
</dbReference>
<dbReference type="Gene3D" id="3.40.50.1820">
    <property type="entry name" value="alpha/beta hydrolase"/>
    <property type="match status" value="1"/>
</dbReference>
<sequence length="422" mass="46702">MTRAPVVTLMFVHGGGLCKDCWDPIIRRLKESPLLAGRAEFVTFDFSWHGSKYDHSVAADVDLSNPDKPRVNHPARDIVAWAPQEVWQQVQQLRADQRARGESGKTPLIGIGHSMGAMALWKTEITHPGTFAGLTLFEPGYGIRTSENDYTVDFLVSLALQREVTWPTRLAAQNYFENLRNFARWDREALAAYLRGGLVNQDDGSALLACHPLIEASLYCHTPLYLSTEQQRPQCRINFQGGGRSKVYNREAFEGMATRHPHIYRTRPLMAGLSHVMVLEDPAECAHMVLGDLKELVPAGDTPLQSRMPFLVTRALLSNLQLAAKTHSSAFVVQISSFLGNITSNTNDTVGYFGEQYGYAASKAALNMITRTLAVKLHPSDIVDVAFHPGYVDTDMAKENAIKATLQPSGSVATMAYRQALS</sequence>
<dbReference type="AlphaFoldDB" id="A0A3F2RH65"/>
<protein>
    <recommendedName>
        <fullName evidence="3">AB hydrolase-1 domain-containing protein</fullName>
    </recommendedName>
</protein>
<dbReference type="Pfam" id="PF00106">
    <property type="entry name" value="adh_short"/>
    <property type="match status" value="1"/>
</dbReference>
<dbReference type="InterPro" id="IPR029058">
    <property type="entry name" value="AB_hydrolase_fold"/>
</dbReference>
<reference evidence="6 7" key="1">
    <citation type="submission" date="2018-07" db="EMBL/GenBank/DDBJ databases">
        <title>Genome sequencing of oomycete isolates from Chile give support for New Zealand origin for Phytophthora kernoviae and make available the first Nothophytophthora sp. genome.</title>
        <authorList>
            <person name="Studholme D.J."/>
            <person name="Sanfuentes E."/>
            <person name="Panda P."/>
            <person name="Hill R."/>
            <person name="Sambles C."/>
            <person name="Grant M."/>
            <person name="Williams N.M."/>
            <person name="Mcdougal R.L."/>
        </authorList>
    </citation>
    <scope>NUCLEOTIDE SEQUENCE [LARGE SCALE GENOMIC DNA]</scope>
    <source>
        <strain evidence="4">Chile6</strain>
        <strain evidence="5">Chile7</strain>
    </source>
</reference>
<dbReference type="PANTHER" id="PTHR43544:SF7">
    <property type="entry name" value="NADB-LER2"/>
    <property type="match status" value="1"/>
</dbReference>
<evidence type="ECO:0000313" key="6">
    <source>
        <dbReference type="Proteomes" id="UP000277300"/>
    </source>
</evidence>